<dbReference type="SUPFAM" id="SSF75304">
    <property type="entry name" value="Amidase signature (AS) enzymes"/>
    <property type="match status" value="1"/>
</dbReference>
<evidence type="ECO:0000259" key="1">
    <source>
        <dbReference type="Pfam" id="PF01425"/>
    </source>
</evidence>
<dbReference type="PANTHER" id="PTHR42678:SF34">
    <property type="entry name" value="OS04G0183300 PROTEIN"/>
    <property type="match status" value="1"/>
</dbReference>
<dbReference type="RefSeq" id="WP_157747004.1">
    <property type="nucleotide sequence ID" value="NZ_LRMV01000005.1"/>
</dbReference>
<keyword evidence="3" id="KW-1185">Reference proteome</keyword>
<dbReference type="AlphaFoldDB" id="A0A1C5KG99"/>
<evidence type="ECO:0000313" key="3">
    <source>
        <dbReference type="Proteomes" id="UP000198226"/>
    </source>
</evidence>
<gene>
    <name evidence="2" type="ORF">GA0070623_6004</name>
</gene>
<proteinExistence type="predicted"/>
<protein>
    <submittedName>
        <fullName evidence="2">Amidase</fullName>
    </submittedName>
</protein>
<dbReference type="EMBL" id="LT607752">
    <property type="protein sequence ID" value="SCG81617.1"/>
    <property type="molecule type" value="Genomic_DNA"/>
</dbReference>
<dbReference type="PANTHER" id="PTHR42678">
    <property type="entry name" value="AMIDASE"/>
    <property type="match status" value="1"/>
</dbReference>
<feature type="domain" description="Amidase" evidence="1">
    <location>
        <begin position="23"/>
        <end position="440"/>
    </location>
</feature>
<dbReference type="Proteomes" id="UP000198226">
    <property type="component" value="Chromosome I"/>
</dbReference>
<reference evidence="3" key="1">
    <citation type="submission" date="2016-06" db="EMBL/GenBank/DDBJ databases">
        <authorList>
            <person name="Varghese N."/>
            <person name="Submissions Spin"/>
        </authorList>
    </citation>
    <scope>NUCLEOTIDE SEQUENCE [LARGE SCALE GENOMIC DNA]</scope>
    <source>
        <strain evidence="3">DSM 44983</strain>
    </source>
</reference>
<dbReference type="OrthoDB" id="9811471at2"/>
<dbReference type="Gene3D" id="3.90.1300.10">
    <property type="entry name" value="Amidase signature (AS) domain"/>
    <property type="match status" value="1"/>
</dbReference>
<name>A0A1C5KG99_9ACTN</name>
<evidence type="ECO:0000313" key="2">
    <source>
        <dbReference type="EMBL" id="SCG81617.1"/>
    </source>
</evidence>
<dbReference type="InterPro" id="IPR023631">
    <property type="entry name" value="Amidase_dom"/>
</dbReference>
<organism evidence="2 3">
    <name type="scientific">Micromonospora rifamycinica</name>
    <dbReference type="NCBI Taxonomy" id="291594"/>
    <lineage>
        <taxon>Bacteria</taxon>
        <taxon>Bacillati</taxon>
        <taxon>Actinomycetota</taxon>
        <taxon>Actinomycetes</taxon>
        <taxon>Micromonosporales</taxon>
        <taxon>Micromonosporaceae</taxon>
        <taxon>Micromonospora</taxon>
    </lineage>
</organism>
<sequence>MPQPISLTEQCSQLRQGTRTSTELVRACLERIADRDPALRAVLGIAPDALTQAARADRRLRRGRPRSVLDGIPVLLKDCIDTAGLLSTSGSRLLAATSPGHDAAVVSALRRAGAIILGKTNLSEWSGFRSQHMIEGWSSLGGQTRHADDPARSPWGSSSGSAVAVAAGMAPLAFGTETDGSIVGPAGQNGVAAIKPEHGLLPLAGVAGISRKQDTIGPFAATLADAVLAMRALCPDRVAPVRGHDLAGLRIGAWLPGRSSAGVRGVFASWIADLRRAGADITEVNFDDQEQLWPAEMRALLAEFEPSLSGYLSRRGGLPSSLAELVAGNAGRTDILQYFGQETFEDALRLDPAELRRGQRTRPQLTETACTRLDAVRAAARVPVILTPANEPAWIIDHVVGDPRTVATSSMAAIAGRPNVCLPLGRVDRLPVGACMFGPPTLNGLLGTALSVEAAIRPCAVS</sequence>
<dbReference type="Pfam" id="PF01425">
    <property type="entry name" value="Amidase"/>
    <property type="match status" value="1"/>
</dbReference>
<accession>A0A1C5KG99</accession>
<dbReference type="InterPro" id="IPR036928">
    <property type="entry name" value="AS_sf"/>
</dbReference>